<dbReference type="EMBL" id="LAZR01009176">
    <property type="protein sequence ID" value="KKM74213.1"/>
    <property type="molecule type" value="Genomic_DNA"/>
</dbReference>
<evidence type="ECO:0008006" key="2">
    <source>
        <dbReference type="Google" id="ProtNLM"/>
    </source>
</evidence>
<protein>
    <recommendedName>
        <fullName evidence="2">MYM-type domain-containing protein</fullName>
    </recommendedName>
</protein>
<proteinExistence type="predicted"/>
<name>A0A0F9JWV7_9ZZZZ</name>
<gene>
    <name evidence="1" type="ORF">LCGC14_1402550</name>
</gene>
<sequence length="64" mass="7408">MIENTKGAICDNCSNGIDYYQDITTKRLNEIIKEHGAIVKGRKHFCDEKCFNEFNERKVGGKRK</sequence>
<organism evidence="1">
    <name type="scientific">marine sediment metagenome</name>
    <dbReference type="NCBI Taxonomy" id="412755"/>
    <lineage>
        <taxon>unclassified sequences</taxon>
        <taxon>metagenomes</taxon>
        <taxon>ecological metagenomes</taxon>
    </lineage>
</organism>
<dbReference type="AlphaFoldDB" id="A0A0F9JWV7"/>
<comment type="caution">
    <text evidence="1">The sequence shown here is derived from an EMBL/GenBank/DDBJ whole genome shotgun (WGS) entry which is preliminary data.</text>
</comment>
<evidence type="ECO:0000313" key="1">
    <source>
        <dbReference type="EMBL" id="KKM74213.1"/>
    </source>
</evidence>
<accession>A0A0F9JWV7</accession>
<reference evidence="1" key="1">
    <citation type="journal article" date="2015" name="Nature">
        <title>Complex archaea that bridge the gap between prokaryotes and eukaryotes.</title>
        <authorList>
            <person name="Spang A."/>
            <person name="Saw J.H."/>
            <person name="Jorgensen S.L."/>
            <person name="Zaremba-Niedzwiedzka K."/>
            <person name="Martijn J."/>
            <person name="Lind A.E."/>
            <person name="van Eijk R."/>
            <person name="Schleper C."/>
            <person name="Guy L."/>
            <person name="Ettema T.J."/>
        </authorList>
    </citation>
    <scope>NUCLEOTIDE SEQUENCE</scope>
</reference>